<dbReference type="InterPro" id="IPR000039">
    <property type="entry name" value="Ribosomal_eL18"/>
</dbReference>
<dbReference type="GO" id="GO:0022625">
    <property type="term" value="C:cytosolic large ribosomal subunit"/>
    <property type="evidence" value="ECO:0007669"/>
    <property type="project" value="TreeGrafter"/>
</dbReference>
<keyword evidence="7" id="KW-1185">Reference proteome</keyword>
<protein>
    <recommendedName>
        <fullName evidence="5">Large ribosomal subunit protein uL15/eL18 domain-containing protein</fullName>
    </recommendedName>
</protein>
<dbReference type="SUPFAM" id="SSF52080">
    <property type="entry name" value="Ribosomal proteins L15p and L18e"/>
    <property type="match status" value="1"/>
</dbReference>
<dbReference type="AlphaFoldDB" id="V7BDX4"/>
<evidence type="ECO:0000256" key="2">
    <source>
        <dbReference type="ARBA" id="ARBA00022980"/>
    </source>
</evidence>
<evidence type="ECO:0000256" key="3">
    <source>
        <dbReference type="ARBA" id="ARBA00023274"/>
    </source>
</evidence>
<dbReference type="STRING" id="3885.V7BDX4"/>
<dbReference type="eggNOG" id="KOG1714">
    <property type="taxonomic scope" value="Eukaryota"/>
</dbReference>
<proteinExistence type="inferred from homology"/>
<dbReference type="EMBL" id="CM002294">
    <property type="protein sequence ID" value="ESW15765.1"/>
    <property type="molecule type" value="Genomic_DNA"/>
</dbReference>
<feature type="region of interest" description="Disordered" evidence="4">
    <location>
        <begin position="117"/>
        <end position="148"/>
    </location>
</feature>
<organism evidence="6 7">
    <name type="scientific">Phaseolus vulgaris</name>
    <name type="common">Kidney bean</name>
    <name type="synonym">French bean</name>
    <dbReference type="NCBI Taxonomy" id="3885"/>
    <lineage>
        <taxon>Eukaryota</taxon>
        <taxon>Viridiplantae</taxon>
        <taxon>Streptophyta</taxon>
        <taxon>Embryophyta</taxon>
        <taxon>Tracheophyta</taxon>
        <taxon>Spermatophyta</taxon>
        <taxon>Magnoliopsida</taxon>
        <taxon>eudicotyledons</taxon>
        <taxon>Gunneridae</taxon>
        <taxon>Pentapetalae</taxon>
        <taxon>rosids</taxon>
        <taxon>fabids</taxon>
        <taxon>Fabales</taxon>
        <taxon>Fabaceae</taxon>
        <taxon>Papilionoideae</taxon>
        <taxon>50 kb inversion clade</taxon>
        <taxon>NPAAA clade</taxon>
        <taxon>indigoferoid/millettioid clade</taxon>
        <taxon>Phaseoleae</taxon>
        <taxon>Phaseolus</taxon>
    </lineage>
</organism>
<feature type="compositionally biased region" description="Basic and acidic residues" evidence="4">
    <location>
        <begin position="124"/>
        <end position="138"/>
    </location>
</feature>
<name>V7BDX4_PHAVU</name>
<keyword evidence="2" id="KW-0689">Ribosomal protein</keyword>
<evidence type="ECO:0000259" key="5">
    <source>
        <dbReference type="Pfam" id="PF17135"/>
    </source>
</evidence>
<dbReference type="GO" id="GO:0006412">
    <property type="term" value="P:translation"/>
    <property type="evidence" value="ECO:0007669"/>
    <property type="project" value="InterPro"/>
</dbReference>
<evidence type="ECO:0000313" key="7">
    <source>
        <dbReference type="Proteomes" id="UP000000226"/>
    </source>
</evidence>
<dbReference type="OMA" id="APLGQHT"/>
<gene>
    <name evidence="6" type="ORF">PHAVU_007G100200g</name>
</gene>
<dbReference type="GO" id="GO:0003729">
    <property type="term" value="F:mRNA binding"/>
    <property type="evidence" value="ECO:0007669"/>
    <property type="project" value="UniProtKB-ARBA"/>
</dbReference>
<dbReference type="GO" id="GO:0003735">
    <property type="term" value="F:structural constituent of ribosome"/>
    <property type="evidence" value="ECO:0007669"/>
    <property type="project" value="InterPro"/>
</dbReference>
<feature type="compositionally biased region" description="Basic residues" evidence="4">
    <location>
        <begin position="139"/>
        <end position="148"/>
    </location>
</feature>
<evidence type="ECO:0000313" key="6">
    <source>
        <dbReference type="EMBL" id="ESW15765.1"/>
    </source>
</evidence>
<dbReference type="FunFam" id="3.100.10.10:FF:000001">
    <property type="entry name" value="60S ribosomal protein L18"/>
    <property type="match status" value="1"/>
</dbReference>
<dbReference type="Gene3D" id="3.100.10.10">
    <property type="match status" value="1"/>
</dbReference>
<feature type="domain" description="Large ribosomal subunit protein uL15/eL18" evidence="5">
    <location>
        <begin position="1"/>
        <end position="148"/>
    </location>
</feature>
<comment type="similarity">
    <text evidence="1">Belongs to the eukaryotic ribosomal protein eL18 family.</text>
</comment>
<dbReference type="InterPro" id="IPR021131">
    <property type="entry name" value="Ribosomal_uL15/eL18"/>
</dbReference>
<dbReference type="InterPro" id="IPR036227">
    <property type="entry name" value="Ribosomal_uL15/eL18_sf"/>
</dbReference>
<dbReference type="Pfam" id="PF17135">
    <property type="entry name" value="Ribosomal_L18"/>
    <property type="match status" value="1"/>
</dbReference>
<accession>V7BDX4</accession>
<keyword evidence="3" id="KW-0687">Ribonucleoprotein</keyword>
<dbReference type="PANTHER" id="PTHR10934:SF2">
    <property type="entry name" value="LARGE RIBOSOMAL SUBUNIT PROTEIN EL18"/>
    <property type="match status" value="1"/>
</dbReference>
<dbReference type="Gramene" id="ESW15765">
    <property type="protein sequence ID" value="ESW15765"/>
    <property type="gene ID" value="PHAVU_007G100200g"/>
</dbReference>
<reference evidence="7" key="1">
    <citation type="journal article" date="2014" name="Nat. Genet.">
        <title>A reference genome for common bean and genome-wide analysis of dual domestications.</title>
        <authorList>
            <person name="Schmutz J."/>
            <person name="McClean P.E."/>
            <person name="Mamidi S."/>
            <person name="Wu G.A."/>
            <person name="Cannon S.B."/>
            <person name="Grimwood J."/>
            <person name="Jenkins J."/>
            <person name="Shu S."/>
            <person name="Song Q."/>
            <person name="Chavarro C."/>
            <person name="Torres-Torres M."/>
            <person name="Geffroy V."/>
            <person name="Moghaddam S.M."/>
            <person name="Gao D."/>
            <person name="Abernathy B."/>
            <person name="Barry K."/>
            <person name="Blair M."/>
            <person name="Brick M.A."/>
            <person name="Chovatia M."/>
            <person name="Gepts P."/>
            <person name="Goodstein D.M."/>
            <person name="Gonzales M."/>
            <person name="Hellsten U."/>
            <person name="Hyten D.L."/>
            <person name="Jia G."/>
            <person name="Kelly J.D."/>
            <person name="Kudrna D."/>
            <person name="Lee R."/>
            <person name="Richard M.M."/>
            <person name="Miklas P.N."/>
            <person name="Osorno J.M."/>
            <person name="Rodrigues J."/>
            <person name="Thareau V."/>
            <person name="Urrea C.A."/>
            <person name="Wang M."/>
            <person name="Yu Y."/>
            <person name="Zhang M."/>
            <person name="Wing R.A."/>
            <person name="Cregan P.B."/>
            <person name="Rokhsar D.S."/>
            <person name="Jackson S.A."/>
        </authorList>
    </citation>
    <scope>NUCLEOTIDE SEQUENCE [LARGE SCALE GENOMIC DNA]</scope>
    <source>
        <strain evidence="7">cv. G19833</strain>
    </source>
</reference>
<dbReference type="SMR" id="V7BDX4"/>
<dbReference type="OrthoDB" id="6353017at2759"/>
<dbReference type="Proteomes" id="UP000000226">
    <property type="component" value="Chromosome 7"/>
</dbReference>
<dbReference type="PANTHER" id="PTHR10934">
    <property type="entry name" value="60S RIBOSOMAL PROTEIN L18"/>
    <property type="match status" value="1"/>
</dbReference>
<feature type="non-terminal residue" evidence="6">
    <location>
        <position position="1"/>
    </location>
</feature>
<evidence type="ECO:0000256" key="1">
    <source>
        <dbReference type="ARBA" id="ARBA00006815"/>
    </source>
</evidence>
<sequence length="148" mass="16737">TGSNFNVVILKRLFMSKVNKPPLSLSRLIRHTKGKEDKIVVVVGTVPDDIIVYEVPQLKITTLKFTERARARVDKTYGECLTFDQLALRAPLGQNTVLLRGPKNVREAVKHFGLASSVPHNHSKPYDRSKGRKFEKVRGSKNNRGFRV</sequence>
<evidence type="ECO:0000256" key="4">
    <source>
        <dbReference type="SAM" id="MobiDB-lite"/>
    </source>
</evidence>